<dbReference type="GO" id="GO:0008104">
    <property type="term" value="P:intracellular protein localization"/>
    <property type="evidence" value="ECO:0007669"/>
    <property type="project" value="UniProtKB-ARBA"/>
</dbReference>
<dbReference type="FunFam" id="1.10.8.1220:FF:000002">
    <property type="entry name" value="cytoplasmic dynein 1 heavy chain 1-like"/>
    <property type="match status" value="1"/>
</dbReference>
<keyword evidence="13" id="KW-0969">Cilium</keyword>
<keyword evidence="8" id="KW-0677">Repeat</keyword>
<dbReference type="FunFam" id="3.20.180.20:FF:000002">
    <property type="entry name" value="Cytoplasmic dynein heavy chain 1"/>
    <property type="match status" value="1"/>
</dbReference>
<dbReference type="FunFam" id="3.40.50.300:FF:001956">
    <property type="entry name" value="Dynein cytoplasmic 1 heavy chain 1"/>
    <property type="match status" value="1"/>
</dbReference>
<dbReference type="InterPro" id="IPR054354">
    <property type="entry name" value="DYNC2H1-like_lid"/>
</dbReference>
<dbReference type="InterPro" id="IPR035699">
    <property type="entry name" value="AAA_6"/>
</dbReference>
<dbReference type="InterPro" id="IPR042222">
    <property type="entry name" value="Dynein_2_N"/>
</dbReference>
<keyword evidence="14" id="KW-0505">Motor protein</keyword>
<dbReference type="InterPro" id="IPR043157">
    <property type="entry name" value="Dynein_AAA1S"/>
</dbReference>
<feature type="region of interest" description="Disordered" evidence="19">
    <location>
        <begin position="94"/>
        <end position="125"/>
    </location>
</feature>
<evidence type="ECO:0000256" key="19">
    <source>
        <dbReference type="SAM" id="MobiDB-lite"/>
    </source>
</evidence>
<dbReference type="Pfam" id="PF18199">
    <property type="entry name" value="Dynein_C"/>
    <property type="match status" value="1"/>
</dbReference>
<comment type="subcellular location">
    <subcellularLocation>
        <location evidence="2">Cell projection</location>
        <location evidence="2">Cilium membrane</location>
        <topology evidence="2">Peripheral membrane protein</topology>
        <orientation evidence="2">Cytoplasmic side</orientation>
    </subcellularLocation>
    <subcellularLocation>
        <location evidence="1">Cytoplasm</location>
        <location evidence="1">Cytoskeleton</location>
    </subcellularLocation>
</comment>
<dbReference type="FunFam" id="1.10.472.130:FF:000002">
    <property type="entry name" value="Cytoplasmic dynein heavy chain 1"/>
    <property type="match status" value="1"/>
</dbReference>
<dbReference type="GO" id="GO:0005874">
    <property type="term" value="C:microtubule"/>
    <property type="evidence" value="ECO:0007669"/>
    <property type="project" value="UniProtKB-KW"/>
</dbReference>
<dbReference type="Gene3D" id="1.20.1270.280">
    <property type="match status" value="1"/>
</dbReference>
<feature type="coiled-coil region" evidence="18">
    <location>
        <begin position="1650"/>
        <end position="1677"/>
    </location>
</feature>
<dbReference type="FunFam" id="3.40.50.300:FF:000122">
    <property type="entry name" value="Cytoplasmic dynein 1 heavy chain"/>
    <property type="match status" value="1"/>
</dbReference>
<dbReference type="FunFam" id="3.40.50.300:FF:000373">
    <property type="entry name" value="Cytoplasmic dynein heavy chain 2"/>
    <property type="match status" value="1"/>
</dbReference>
<evidence type="ECO:0000256" key="7">
    <source>
        <dbReference type="ARBA" id="ARBA00022701"/>
    </source>
</evidence>
<feature type="domain" description="AAA+ ATPase" evidence="20">
    <location>
        <begin position="2246"/>
        <end position="2399"/>
    </location>
</feature>
<dbReference type="InterPro" id="IPR004273">
    <property type="entry name" value="Dynein_heavy_D6_P-loop"/>
</dbReference>
<evidence type="ECO:0000256" key="13">
    <source>
        <dbReference type="ARBA" id="ARBA00023069"/>
    </source>
</evidence>
<organism evidence="21 22">
    <name type="scientific">Rotaria sordida</name>
    <dbReference type="NCBI Taxonomy" id="392033"/>
    <lineage>
        <taxon>Eukaryota</taxon>
        <taxon>Metazoa</taxon>
        <taxon>Spiralia</taxon>
        <taxon>Gnathifera</taxon>
        <taxon>Rotifera</taxon>
        <taxon>Eurotatoria</taxon>
        <taxon>Bdelloidea</taxon>
        <taxon>Philodinida</taxon>
        <taxon>Philodinidae</taxon>
        <taxon>Rotaria</taxon>
    </lineage>
</organism>
<dbReference type="Pfam" id="PF12775">
    <property type="entry name" value="AAA_7"/>
    <property type="match status" value="1"/>
</dbReference>
<dbReference type="Pfam" id="PF08385">
    <property type="entry name" value="DHC_N1"/>
    <property type="match status" value="1"/>
</dbReference>
<evidence type="ECO:0000313" key="22">
    <source>
        <dbReference type="Proteomes" id="UP000663836"/>
    </source>
</evidence>
<dbReference type="InterPro" id="IPR013602">
    <property type="entry name" value="Dynein_heavy_linker"/>
</dbReference>
<dbReference type="InterPro" id="IPR013594">
    <property type="entry name" value="Dynein_heavy_tail"/>
</dbReference>
<dbReference type="EMBL" id="CAJOBD010001302">
    <property type="protein sequence ID" value="CAF3785547.1"/>
    <property type="molecule type" value="Genomic_DNA"/>
</dbReference>
<dbReference type="GO" id="GO:0045505">
    <property type="term" value="F:dynein intermediate chain binding"/>
    <property type="evidence" value="ECO:0007669"/>
    <property type="project" value="InterPro"/>
</dbReference>
<evidence type="ECO:0000259" key="20">
    <source>
        <dbReference type="SMART" id="SM00382"/>
    </source>
</evidence>
<evidence type="ECO:0000256" key="14">
    <source>
        <dbReference type="ARBA" id="ARBA00023175"/>
    </source>
</evidence>
<dbReference type="PANTHER" id="PTHR46532:SF4">
    <property type="entry name" value="AAA+ ATPASE DOMAIN-CONTAINING PROTEIN"/>
    <property type="match status" value="1"/>
</dbReference>
<dbReference type="InterPro" id="IPR043160">
    <property type="entry name" value="Dynein_C_barrel"/>
</dbReference>
<feature type="compositionally biased region" description="Low complexity" evidence="19">
    <location>
        <begin position="113"/>
        <end position="124"/>
    </location>
</feature>
<dbReference type="Gene3D" id="6.10.140.1060">
    <property type="match status" value="1"/>
</dbReference>
<dbReference type="FunFam" id="1.10.287.2620:FF:000001">
    <property type="entry name" value="Cytoplasmic dynein heavy chain 1"/>
    <property type="match status" value="1"/>
</dbReference>
<dbReference type="Pfam" id="PF12777">
    <property type="entry name" value="MT"/>
    <property type="match status" value="1"/>
</dbReference>
<dbReference type="FunFam" id="3.10.490.20:FF:000004">
    <property type="entry name" value="Cytoplasmic dynein heavy chain 2"/>
    <property type="match status" value="1"/>
</dbReference>
<dbReference type="InterPro" id="IPR003593">
    <property type="entry name" value="AAA+_ATPase"/>
</dbReference>
<dbReference type="Gene3D" id="3.40.50.300">
    <property type="entry name" value="P-loop containing nucleotide triphosphate hydrolases"/>
    <property type="match status" value="5"/>
</dbReference>
<evidence type="ECO:0000256" key="1">
    <source>
        <dbReference type="ARBA" id="ARBA00004245"/>
    </source>
</evidence>
<keyword evidence="6" id="KW-0963">Cytoplasm</keyword>
<dbReference type="Gene3D" id="1.20.920.30">
    <property type="match status" value="1"/>
</dbReference>
<evidence type="ECO:0000256" key="16">
    <source>
        <dbReference type="ARBA" id="ARBA00023273"/>
    </source>
</evidence>
<feature type="region of interest" description="Disordered" evidence="19">
    <location>
        <begin position="520"/>
        <end position="552"/>
    </location>
</feature>
<dbReference type="Pfam" id="PF12781">
    <property type="entry name" value="AAA_9"/>
    <property type="match status" value="1"/>
</dbReference>
<dbReference type="InterPro" id="IPR041466">
    <property type="entry name" value="Dynein_AAA5_ext"/>
</dbReference>
<sequence>MDDPSSVDVNPNPPPGTSNIPPTANVSLADLDTFVNYLKRVCAPILDSSLENTNDIERLFTDRSSIDCIKKFISDVQCQTILISKTITVKEDPTLTETDPTTNSSGDTLTINSSSSPSSTSSSSLIPDGLYTLSTEVHYINPKMLSLVIVKRGQLIESDKKFHTQLRIINLVDSSPYETLHAYISHVIGPYFKSYVRESGKSERDGDKMAPTMEKKITELEMGLLHLQQNIEIPEVNLAIHPIVSQVAQKCLNESRRPKVDDFSEYLDNTEFLNSLQSHVNRWVREIQRVTKLHEDSMKGSTRQEISFWLNLERALTRIQEKRESVEVQLTFDILKTVKRFHATVGFDNDTGLKSAMDTVKDHSVLMKDFPINDLLSANELDKIRTALTTIFQHLKKLRSTRYPVSRAGRLMEAVSQDLMQQMLKVLNTYRLMHIGYTDFERIVKACDDVFATWDDEYERLSTQVRDVRRTARTSDVRMAWRVSLSHKKLQQRLDHMKRFRKQHEQLRSVIDRVLLQPVPTPLQPQTSINDEQDKDNNQTSTNGPSNETRTTVTAANVLNDVNAIDEVNMAYESVKEIDALDVSKEGQDAWEMAMKRYDGRIDRVEARITSLLRDQLGTAKNANEMFRIFSRFHELFVRPHIGGAIREYQTQLIQRVKDDIESLHEKFKQQYVHSKANRISRSNDLPPTSGSIIWAKQIEKQLNTYLRRVEYVLGKSWEQHVEGQRLKQDGDNFRSKLNTQPLFEEWTKNVQQKNHGLTGKIFATESTRTLHGLVTKLKVNFSPEIIMLSKEVRNIRALGFRVPLPIINKSHQANVLYPFAVSLIESVRTYDNAIAKLADRPSSQLLVASLKRDIQSHINEGANYVWESYRLEPFVHKFSEAIYTFQERVDELISVENSIDLELKSLDTCSYRQQSFQDILGKIQKSVDDLSLRLYSNLAQWVQQLDEQIEKKLAIRLQTAIIMWSNALKQGNENNFDEQQKRRRSTFIDEDDLLISLKTNNDQTPTIRTLLHQLRTSNQLLYVSPPMNDAREQLILELYEYEGTITNQKRIQHSRYQLGIESESEYKTTFKSLLNKLPMNSKPLEDAYETIESLIKAADDYVNTWLDFQSLWDLQSDQLYTRLGKDITNWMNCLNEMKDARKTFDTQETLKHFGPITIDYNKVQTKVTMKYDSWHKEILSKFGTMLSQDMHEFHAHVSKARTDLESQSLEASTTAEAVGVITYVQALKRKMKNWEKQVEEYKDAQKILERQRYQFPSNWLYVDNIDGEWGAFNEILARKNSSIQNQVVQLRNKIAAEDKIVETRTNDLLSEWEKDKPVAGHLSPEDALGQLATYDIKLMKLKEERDNIIKAKEALEITESTTTINQSAQNRVRVQVALEELLDLKGVWNELMLIWKQINELKEKQWITIQPRKLRQSLEELVQQLTNLPQRLRQYDSYQHVKNVLQQYIKVNILVTELKSEALKERHWKQLMKRMSIIWNLNDMTLGQVWSIDLQRHEPIIREILTIAQGEKALEEFLKQVSEIWKTYQLELINYQQKCKVIKGWDDLFNKIKEHINSITAMKLSPYFKEFEEEANVWEDRLNRINALFDVWIDVQRRWVYLDGIFGSSVDIKHLLPVETSRFQSVSTEFLSLMKRVSKSPLVIDVLNIQGVQKTLERLAELLSKIQKALGEYLERERASFPRFYFVGDEDLLEIIGNSKNIGRLQKHFKKMFAGVHTLLMNDDNTIVHGVISKEGEEVHFYNHISIMDTSINEWLTKVEKEISLTLAKLLSRAIPELIKIQENLTDTDAFIQWLDQYQAQLVVLAFQVSWSESIERILEQKSKTNNNDILPDALQRIESTLGILANMVLGDQPTVRRRKLEHLIIEHVHKRDCTRTLIEKKIGDARNFEWLSQMRLYFDPTITNVLEQLKIRMANAEFHYGFEYLGIQDRLVQTPLTDRCFLTMTQALNAKFGGSPFGPAGTGKTESVKALGHALGRFVLVFNCDESFDFQAMGRLFTGLCQVGAWGCFDEFNRLEERMLSAVSQQIQTIQEALRELTHSDNKSALKIELVGKSVSVNPNMAIFITMNPGYAGRSNLPDNLKMLFRSLAMTVPDKVLIAQVMLYSQGFRQAELLASKIVPLFTLCSEQLSQQSHYDFGLRALKNVLVMAGNLKRDRIKTDEQKTDSEQEIVIQAIMDSFVPRLVADDLVLLNSLLNDVFPRAAYIRPEMTKLKEEIQKVSKEMFLVCDELWMEKVLQLYQIINLNHGLMLVGPSGCGKTTAWRVLLTVLNRLENSDGQAHVIDPKAISKDDLYGFLDQNTREWTDGLFTHTLRKIIDNVRGELSKRQWIIFDGDVDPEWVENLNSVLDDNKLLTLPNGERLNLPSNVRVMFEVQDLRYATLATVSRCGMIWFSEDVLSLSMIFENYFLRIQNVPVSDEEIETNFPSSLTNEDIKTTNDNNQTLSTTVALQRFIVNILKPHFQHDNSLVIKALDFALNQEHIMDFTRLRPLNSLFSMLNQGIRNILKYNQTHPDFPMSQQQIELYMTRWLIYSLLWSFVGDCKSKIRHEFGEYIRAVTTIQMPANQSIPLIDYEVTMDGEFSPWISKVPSIEIETHRVAATDLVIPTIDTIRHETLLNTWLAEHKPLVLCGPPGSGKTMTLFSALRALPDFEVVGLNFSSATTPELMLKTFDHYCEYRKTPNGLVLSPIQLNSWIIIFCDEINLPDEDKYGTQRVISFIRQILEHGGFYRTSDQQWVKLERLQFVGACNPPTDPGRKPLSHRFLRHVPIIYVDYPGETSLKQIYGTFNRAMLRIIPSLKPWADSLTNAMVEFYLLSQERFTVDMQPHYIYSPREMTRWVRGIFEAIRPLENLTVEGLVRLWAHEALRLFQDRLVGDDERQWTEEHIDSIGRKHFPNIDHLTALQRPILYSNWLSKDYLPIEQEKLREYVRARLKIFYEEELDVQLVLFNEVLDHVLRIDRVFRQPQGHVLLIGVSGSGKTTLSRFVAWINGLHVFQIKVHNKYTSQDFDEDLRNVLRRSGCKGEKIAFILDESNMLDSSFLERMNTLLANGEVPGLFEGDEYSTLMTQCKEGAQRDGLMLNSPEELYKWFTNEVIKNLHVVFTMNPSSEGLKDRAATSPALFNRCVLNWMGDWSLQALHQVGKEFTNSIDLESASSSNSTPNDRESVIQSFVYVHQTLQQVNLKLQKKGSRTVFITPRHYIDFINHFVKLYHEKRAGLEDEQLHLNKGLDKIKETMKDVEELQKSLAIKRNELEQKNTAANLKLKEMIKDQQEAEKQKITSQELQTRLQEQLKEIAINKQQVTSQLENVEPAVIEAQQAVKGIKRQHLVEIRTLPNPPPLVKLALEAICLLLDQETTDWKTIRGVIMKDDFINTIIQFKTENVQEDVREKMRQRYVSNPDFTYEKVNRASQACGPMVKWARAQLDYADMLHQVEPLRNKLQQLEDDANINRVKADGLIKLIDNLEKSITQYKLEYADLIAQAQAIKTDLVNVESKVQRSVALLKSLFAEQQRWELTSQSFLTQISTMVGDVLLCSAFMAYAGYYDQITRQQLFKTWANHIEQKKINFHHQLARVEYLSNADERLRWQANSLPVDDLCTENAIMLKRFNRFPLIIDPSGQAAEFIVNAYQDKKITKTSFLDDSFRKNLESALRFGNPLVVQDVERYDPILNPVLNREVRRTGGRTLITIGDQDIDLSPAFSIFLFTRDPSVDFPPDICSRVTFVNFTVTRASLQSQCLSQVLKVERPDVDEKRRDLLKLQGEFQQRLRHLEKDLLESLNNVKGRILDDDTIISRLETLKREAFDITKKVQETDQIMKEIENVSKQYYTLSVACSSIYFTMESLNQVHFLYQYSLQFFFEIFNATLTNNKHLLNKTDPLERLQIITNDLFQIIYTRIALGMLHEDRIVLGLLLVRIYLKSLNTEPNYDEEYDILVRGSSTTTTTTTTTTATINKHDQITIEGLTQQQTDSMIKLSKLPAFKNLQSQVLSNPDFPKWIEEINPELNVPHLWSELTPLTSIGKIFHQLLMIQVFRPDRFLSAARIFVSNVFGEGFLAAADQVLDLGPIVENEIVSNKPILMCSVPGYDASSRVEDLATQTNQQLISIAIGSAEGFNQAENAIASSARQGRWVLLKNVHLAPQWLITLEKRLHAMPAHNQFRLFLSMEIHPKLPSNLLRMGRIFVYEPAPGIKANLLRTFSTIPSLRMNKIPNERSRLYFLLAWFHAVIQERLRYVPLGWSKHYEFTEADLKCALDTIDIWIDLIAMGRTNLPIDKIPWEALRTLLSQCIYGGRIDNPFDQRLLNGFLSKLFSLTSLNTDMKLIIEEQDEKLQQPLVITMPDGVKREQFITWIEQTLRTLIQQPSWLGLPNNAEIVLLTTRARETLAKLLKMSSIITNDDEDITENIPIDQTTIDTSIQGKPRSDTSDGRPVWMKQLHNSCLTWLKLLPTKVTTMRRTTENIKDPLFRFFEREVNTGSKLLSVVQSDLRDLIAVCETKKKQTNYHRQLISDLIKGVIPQSWKRYTIPKNLTVIQWITDFSDRVKQLESISKLVADQGFKSLKSCPIWLGGLFTPEAYVTASRQCVAQTNQWSLEELALQVMVQDSTDQQQQIQDDCTFAIRGLRLQGAKCRSNKLSLSSSISTELNLTLFKWIRSTEKKQTNSMITLPVYLNATRSELLFTIELESADTSLNEFDYYERGVAVLTSSIA</sequence>
<dbReference type="InterPro" id="IPR041228">
    <property type="entry name" value="Dynein_C"/>
</dbReference>
<protein>
    <recommendedName>
        <fullName evidence="5">Dynein heavy chain, cytoplasmic</fullName>
    </recommendedName>
    <alternativeName>
        <fullName evidence="17">Dynein heavy chain, cytosolic</fullName>
    </alternativeName>
</protein>
<dbReference type="GO" id="GO:0005524">
    <property type="term" value="F:ATP binding"/>
    <property type="evidence" value="ECO:0007669"/>
    <property type="project" value="UniProtKB-KW"/>
</dbReference>
<dbReference type="SMART" id="SM00382">
    <property type="entry name" value="AAA"/>
    <property type="match status" value="4"/>
</dbReference>
<dbReference type="SUPFAM" id="SSF52540">
    <property type="entry name" value="P-loop containing nucleoside triphosphate hydrolases"/>
    <property type="match status" value="4"/>
</dbReference>
<dbReference type="InterPro" id="IPR024743">
    <property type="entry name" value="Dynein_HC_stalk"/>
</dbReference>
<dbReference type="Gene3D" id="1.10.8.1220">
    <property type="match status" value="1"/>
</dbReference>
<dbReference type="FunFam" id="1.20.920.20:FF:000002">
    <property type="entry name" value="Cytoplasmic dynein 1 heavy chain"/>
    <property type="match status" value="1"/>
</dbReference>
<dbReference type="CDD" id="cd00009">
    <property type="entry name" value="AAA"/>
    <property type="match status" value="2"/>
</dbReference>
<feature type="coiled-coil region" evidence="18">
    <location>
        <begin position="3226"/>
        <end position="3302"/>
    </location>
</feature>
<dbReference type="Gene3D" id="1.20.920.20">
    <property type="match status" value="1"/>
</dbReference>
<dbReference type="FunFam" id="3.40.50.300:FF:000517">
    <property type="entry name" value="Cytoplasmic dynein heavy chain 1"/>
    <property type="match status" value="1"/>
</dbReference>
<dbReference type="Gene3D" id="3.10.490.20">
    <property type="match status" value="1"/>
</dbReference>
<keyword evidence="7" id="KW-0493">Microtubule</keyword>
<dbReference type="Proteomes" id="UP000663836">
    <property type="component" value="Unassembled WGS sequence"/>
</dbReference>
<dbReference type="Pfam" id="PF18198">
    <property type="entry name" value="AAA_lid_11"/>
    <property type="match status" value="1"/>
</dbReference>
<evidence type="ECO:0000256" key="17">
    <source>
        <dbReference type="ARBA" id="ARBA00033439"/>
    </source>
</evidence>
<feature type="domain" description="AAA+ ATPase" evidence="20">
    <location>
        <begin position="2966"/>
        <end position="3132"/>
    </location>
</feature>
<keyword evidence="15" id="KW-0206">Cytoskeleton</keyword>
<keyword evidence="12 18" id="KW-0175">Coiled coil</keyword>
<dbReference type="FunFam" id="1.20.140.100:FF:000002">
    <property type="entry name" value="Cytoplasmic dynein heavy chain 1"/>
    <property type="match status" value="1"/>
</dbReference>
<dbReference type="InterPro" id="IPR027417">
    <property type="entry name" value="P-loop_NTPase"/>
</dbReference>
<evidence type="ECO:0000256" key="18">
    <source>
        <dbReference type="SAM" id="Coils"/>
    </source>
</evidence>
<reference evidence="21" key="1">
    <citation type="submission" date="2021-02" db="EMBL/GenBank/DDBJ databases">
        <authorList>
            <person name="Nowell W R."/>
        </authorList>
    </citation>
    <scope>NUCLEOTIDE SEQUENCE</scope>
</reference>
<dbReference type="Gene3D" id="1.10.287.2620">
    <property type="match status" value="1"/>
</dbReference>
<dbReference type="Gene3D" id="1.10.8.710">
    <property type="match status" value="1"/>
</dbReference>
<accession>A0A819AJF9</accession>
<evidence type="ECO:0000256" key="2">
    <source>
        <dbReference type="ARBA" id="ARBA00004522"/>
    </source>
</evidence>
<feature type="coiled-coil region" evidence="18">
    <location>
        <begin position="1225"/>
        <end position="1294"/>
    </location>
</feature>
<evidence type="ECO:0000256" key="15">
    <source>
        <dbReference type="ARBA" id="ARBA00023212"/>
    </source>
</evidence>
<dbReference type="InterPro" id="IPR035706">
    <property type="entry name" value="AAA_9"/>
</dbReference>
<dbReference type="Pfam" id="PF08393">
    <property type="entry name" value="DHC_N2"/>
    <property type="match status" value="1"/>
</dbReference>
<keyword evidence="16" id="KW-0966">Cell projection</keyword>
<evidence type="ECO:0000313" key="21">
    <source>
        <dbReference type="EMBL" id="CAF3785547.1"/>
    </source>
</evidence>
<dbReference type="Gene3D" id="1.10.8.720">
    <property type="entry name" value="Region D6 of dynein motor"/>
    <property type="match status" value="1"/>
</dbReference>
<dbReference type="FunFam" id="1.20.58.1120:FF:000003">
    <property type="entry name" value="Cytoplasmic dynein heavy chain 1"/>
    <property type="match status" value="1"/>
</dbReference>
<feature type="domain" description="AAA+ ATPase" evidence="20">
    <location>
        <begin position="1955"/>
        <end position="2096"/>
    </location>
</feature>
<dbReference type="Gene3D" id="1.20.58.1120">
    <property type="match status" value="1"/>
</dbReference>
<evidence type="ECO:0000256" key="9">
    <source>
        <dbReference type="ARBA" id="ARBA00022741"/>
    </source>
</evidence>
<feature type="coiled-coil region" evidence="18">
    <location>
        <begin position="3427"/>
        <end position="3482"/>
    </location>
</feature>
<keyword evidence="9" id="KW-0547">Nucleotide-binding</keyword>
<dbReference type="GO" id="GO:0008569">
    <property type="term" value="F:minus-end-directed microtubule motor activity"/>
    <property type="evidence" value="ECO:0007669"/>
    <property type="project" value="InterPro"/>
</dbReference>
<dbReference type="GO" id="GO:0005858">
    <property type="term" value="C:axonemal dynein complex"/>
    <property type="evidence" value="ECO:0007669"/>
    <property type="project" value="TreeGrafter"/>
</dbReference>
<feature type="compositionally biased region" description="Polar residues" evidence="19">
    <location>
        <begin position="103"/>
        <end position="112"/>
    </location>
</feature>
<gene>
    <name evidence="21" type="ORF">JBS370_LOCUS14452</name>
</gene>
<evidence type="ECO:0000256" key="4">
    <source>
        <dbReference type="ARBA" id="ARBA00011655"/>
    </source>
</evidence>
<evidence type="ECO:0000256" key="12">
    <source>
        <dbReference type="ARBA" id="ARBA00023054"/>
    </source>
</evidence>
<feature type="domain" description="AAA+ ATPase" evidence="20">
    <location>
        <begin position="2624"/>
        <end position="2774"/>
    </location>
</feature>
<dbReference type="FunFam" id="3.40.50.300:FF:000071">
    <property type="entry name" value="Cytoplasmic dynein heavy chain 1"/>
    <property type="match status" value="1"/>
</dbReference>
<dbReference type="Pfam" id="PF17852">
    <property type="entry name" value="Dynein_AAA_lid"/>
    <property type="match status" value="1"/>
</dbReference>
<evidence type="ECO:0000256" key="3">
    <source>
        <dbReference type="ARBA" id="ARBA00008887"/>
    </source>
</evidence>
<comment type="caution">
    <text evidence="21">The sequence shown here is derived from an EMBL/GenBank/DDBJ whole genome shotgun (WGS) entry which is preliminary data.</text>
</comment>
<comment type="similarity">
    <text evidence="3">Belongs to the dynein heavy chain family.</text>
</comment>
<name>A0A819AJF9_9BILA</name>
<dbReference type="Pfam" id="PF12780">
    <property type="entry name" value="AAA_8"/>
    <property type="match status" value="1"/>
</dbReference>
<keyword evidence="11" id="KW-0243">Dynein</keyword>
<dbReference type="Gene3D" id="1.10.472.130">
    <property type="match status" value="1"/>
</dbReference>
<dbReference type="GO" id="GO:0060170">
    <property type="term" value="C:ciliary membrane"/>
    <property type="evidence" value="ECO:0007669"/>
    <property type="project" value="UniProtKB-SubCell"/>
</dbReference>
<feature type="region of interest" description="Disordered" evidence="19">
    <location>
        <begin position="1"/>
        <end position="24"/>
    </location>
</feature>
<dbReference type="GO" id="GO:0060271">
    <property type="term" value="P:cilium assembly"/>
    <property type="evidence" value="ECO:0007669"/>
    <property type="project" value="UniProtKB-ARBA"/>
</dbReference>
<dbReference type="GO" id="GO:0007018">
    <property type="term" value="P:microtubule-based movement"/>
    <property type="evidence" value="ECO:0007669"/>
    <property type="project" value="InterPro"/>
</dbReference>
<comment type="subunit">
    <text evidence="4">Consists of at least two heavy chains and a number of intermediate and light chains.</text>
</comment>
<dbReference type="Pfam" id="PF22597">
    <property type="entry name" value="DYN_lid"/>
    <property type="match status" value="1"/>
</dbReference>
<dbReference type="PANTHER" id="PTHR46532">
    <property type="entry name" value="MALE FERTILITY FACTOR KL5"/>
    <property type="match status" value="1"/>
</dbReference>
<dbReference type="GO" id="GO:0051959">
    <property type="term" value="F:dynein light intermediate chain binding"/>
    <property type="evidence" value="ECO:0007669"/>
    <property type="project" value="InterPro"/>
</dbReference>
<dbReference type="Gene3D" id="3.20.180.20">
    <property type="entry name" value="Dynein heavy chain, N-terminal domain 2"/>
    <property type="match status" value="1"/>
</dbReference>
<dbReference type="FunFam" id="1.10.8.710:FF:000001">
    <property type="entry name" value="Dynein axonemal heavy chain 2"/>
    <property type="match status" value="1"/>
</dbReference>
<evidence type="ECO:0000256" key="8">
    <source>
        <dbReference type="ARBA" id="ARBA00022737"/>
    </source>
</evidence>
<dbReference type="Gene3D" id="1.20.140.100">
    <property type="entry name" value="Dynein heavy chain, N-terminal domain 2"/>
    <property type="match status" value="1"/>
</dbReference>
<dbReference type="FunFam" id="1.20.920.30:FF:000001">
    <property type="entry name" value="Cytoplasmic dynein heavy chain 1"/>
    <property type="match status" value="1"/>
</dbReference>
<dbReference type="InterPro" id="IPR024317">
    <property type="entry name" value="Dynein_heavy_chain_D4_dom"/>
</dbReference>
<dbReference type="InterPro" id="IPR026983">
    <property type="entry name" value="DHC"/>
</dbReference>
<feature type="compositionally biased region" description="Low complexity" evidence="19">
    <location>
        <begin position="1"/>
        <end position="10"/>
    </location>
</feature>
<dbReference type="FunFam" id="1.10.8.720:FF:000003">
    <property type="entry name" value="Cytoplasmic dynein heavy chain 2"/>
    <property type="match status" value="1"/>
</dbReference>
<evidence type="ECO:0000256" key="10">
    <source>
        <dbReference type="ARBA" id="ARBA00022840"/>
    </source>
</evidence>
<proteinExistence type="inferred from homology"/>
<dbReference type="InterPro" id="IPR042219">
    <property type="entry name" value="AAA_lid_11_sf"/>
</dbReference>
<dbReference type="FunFam" id="1.20.1270.280:FF:000004">
    <property type="entry name" value="Cytoplasmic dynein heavy chain 2"/>
    <property type="match status" value="1"/>
</dbReference>
<evidence type="ECO:0000256" key="11">
    <source>
        <dbReference type="ARBA" id="ARBA00023017"/>
    </source>
</evidence>
<dbReference type="Pfam" id="PF03028">
    <property type="entry name" value="Dynein_heavy"/>
    <property type="match status" value="1"/>
</dbReference>
<evidence type="ECO:0000256" key="6">
    <source>
        <dbReference type="ARBA" id="ARBA00022490"/>
    </source>
</evidence>
<keyword evidence="10" id="KW-0067">ATP-binding</keyword>
<dbReference type="InterPro" id="IPR041658">
    <property type="entry name" value="AAA_lid_11"/>
</dbReference>
<dbReference type="Pfam" id="PF12774">
    <property type="entry name" value="AAA_6"/>
    <property type="match status" value="1"/>
</dbReference>
<dbReference type="InterPro" id="IPR042228">
    <property type="entry name" value="Dynein_linker_3"/>
</dbReference>
<evidence type="ECO:0000256" key="5">
    <source>
        <dbReference type="ARBA" id="ARBA00022197"/>
    </source>
</evidence>
<feature type="compositionally biased region" description="Polar residues" evidence="19">
    <location>
        <begin position="538"/>
        <end position="552"/>
    </location>
</feature>